<keyword evidence="1" id="KW-0539">Nucleus</keyword>
<dbReference type="InterPro" id="IPR050797">
    <property type="entry name" value="Carb_Metab_Trans_Reg"/>
</dbReference>
<dbReference type="InterPro" id="IPR007219">
    <property type="entry name" value="XnlR_reg_dom"/>
</dbReference>
<organism evidence="3 4">
    <name type="scientific">Filobasidium floriforme</name>
    <dbReference type="NCBI Taxonomy" id="5210"/>
    <lineage>
        <taxon>Eukaryota</taxon>
        <taxon>Fungi</taxon>
        <taxon>Dikarya</taxon>
        <taxon>Basidiomycota</taxon>
        <taxon>Agaricomycotina</taxon>
        <taxon>Tremellomycetes</taxon>
        <taxon>Filobasidiales</taxon>
        <taxon>Filobasidiaceae</taxon>
        <taxon>Filobasidium</taxon>
    </lineage>
</organism>
<dbReference type="CDD" id="cd12148">
    <property type="entry name" value="fungal_TF_MHR"/>
    <property type="match status" value="1"/>
</dbReference>
<dbReference type="PANTHER" id="PTHR31668">
    <property type="entry name" value="GLUCOSE TRANSPORT TRANSCRIPTION REGULATOR RGT1-RELATED-RELATED"/>
    <property type="match status" value="1"/>
</dbReference>
<dbReference type="GO" id="GO:0008270">
    <property type="term" value="F:zinc ion binding"/>
    <property type="evidence" value="ECO:0007669"/>
    <property type="project" value="InterPro"/>
</dbReference>
<gene>
    <name evidence="3" type="ORF">FFLO_04781</name>
</gene>
<dbReference type="SMART" id="SM00906">
    <property type="entry name" value="Fungal_trans"/>
    <property type="match status" value="1"/>
</dbReference>
<evidence type="ECO:0000313" key="4">
    <source>
        <dbReference type="Proteomes" id="UP000812966"/>
    </source>
</evidence>
<dbReference type="GO" id="GO:0003677">
    <property type="term" value="F:DNA binding"/>
    <property type="evidence" value="ECO:0007669"/>
    <property type="project" value="InterPro"/>
</dbReference>
<evidence type="ECO:0000259" key="2">
    <source>
        <dbReference type="SMART" id="SM00906"/>
    </source>
</evidence>
<reference evidence="3" key="1">
    <citation type="submission" date="2020-04" db="EMBL/GenBank/DDBJ databases">
        <title>Analysis of mating type loci in Filobasidium floriforme.</title>
        <authorList>
            <person name="Nowrousian M."/>
        </authorList>
    </citation>
    <scope>NUCLEOTIDE SEQUENCE</scope>
    <source>
        <strain evidence="3">CBS 6242</strain>
    </source>
</reference>
<evidence type="ECO:0000313" key="3">
    <source>
        <dbReference type="EMBL" id="KAG7530802.1"/>
    </source>
</evidence>
<dbReference type="GO" id="GO:0001080">
    <property type="term" value="P:nitrogen catabolite activation of transcription from RNA polymerase II promoter"/>
    <property type="evidence" value="ECO:0007669"/>
    <property type="project" value="TreeGrafter"/>
</dbReference>
<keyword evidence="4" id="KW-1185">Reference proteome</keyword>
<dbReference type="GO" id="GO:0005634">
    <property type="term" value="C:nucleus"/>
    <property type="evidence" value="ECO:0007669"/>
    <property type="project" value="TreeGrafter"/>
</dbReference>
<dbReference type="Pfam" id="PF04082">
    <property type="entry name" value="Fungal_trans"/>
    <property type="match status" value="1"/>
</dbReference>
<dbReference type="Proteomes" id="UP000812966">
    <property type="component" value="Unassembled WGS sequence"/>
</dbReference>
<protein>
    <recommendedName>
        <fullName evidence="2">Xylanolytic transcriptional activator regulatory domain-containing protein</fullName>
    </recommendedName>
</protein>
<dbReference type="PANTHER" id="PTHR31668:SF10">
    <property type="entry name" value="ZN(II)2CYS6 TRANSCRIPTION FACTOR (EUROFUNG)"/>
    <property type="match status" value="1"/>
</dbReference>
<accession>A0A8K0NM16</accession>
<proteinExistence type="predicted"/>
<evidence type="ECO:0000256" key="1">
    <source>
        <dbReference type="ARBA" id="ARBA00023242"/>
    </source>
</evidence>
<sequence length="555" mass="62391">MESRISHQYHHVGSSALSQIHLAASDSGSQLQQISLDSSKPVFFAWTPEFFAKSPTVRGVSTFQNINNMLEARETGLAQKLYEIYLERTIPTIHIVDSAQLVQATEVNQKDDEQQPFVILSGILAHALGYTPRHRDLHTSIWVAIQDLLDVEYRRPTISTLQLALLNLTSRPSRNVGGNAIEMARLIGASQLLGLHMDSSAWDLPEEEQKLRDRIWWTIVIEDIFRAILYGRSSHLATSSWTTEVPRFMPAGFEPRSFVDSQDAFTATCGMAMVARHIYEDFYAPKPTHDISCCNRHLRPAVIRRIENLQVELDEVHDSWNARLRNYDRQIIPCSGTGLRASQLAYLGLRVNLSQIRLDTYRENLSASVVEAATSACEAVVLLLETITEEETEMFWPPYAHCHIVNAAATLLRCAMHLQDRLPGDQMVSGVPEHISRQYNLALRLTGTLRSKLSHGWEVAESSAARINRLYRAIESVLPIFRTLKIDLEQTNGVPADDTHAPHLGAGHQAGHPRSNINDNLILAPDYGATMDEAIPWLEEWLSWWNADGDAIGLD</sequence>
<dbReference type="EMBL" id="JABELV010000108">
    <property type="protein sequence ID" value="KAG7530802.1"/>
    <property type="molecule type" value="Genomic_DNA"/>
</dbReference>
<feature type="domain" description="Xylanolytic transcriptional activator regulatory" evidence="2">
    <location>
        <begin position="173"/>
        <end position="252"/>
    </location>
</feature>
<dbReference type="AlphaFoldDB" id="A0A8K0NM16"/>
<comment type="caution">
    <text evidence="3">The sequence shown here is derived from an EMBL/GenBank/DDBJ whole genome shotgun (WGS) entry which is preliminary data.</text>
</comment>
<dbReference type="GO" id="GO:0006351">
    <property type="term" value="P:DNA-templated transcription"/>
    <property type="evidence" value="ECO:0007669"/>
    <property type="project" value="InterPro"/>
</dbReference>
<name>A0A8K0NM16_9TREE</name>